<dbReference type="InParanoid" id="A0A1X7UVR5"/>
<organism evidence="1">
    <name type="scientific">Amphimedon queenslandica</name>
    <name type="common">Sponge</name>
    <dbReference type="NCBI Taxonomy" id="400682"/>
    <lineage>
        <taxon>Eukaryota</taxon>
        <taxon>Metazoa</taxon>
        <taxon>Porifera</taxon>
        <taxon>Demospongiae</taxon>
        <taxon>Heteroscleromorpha</taxon>
        <taxon>Haplosclerida</taxon>
        <taxon>Niphatidae</taxon>
        <taxon>Amphimedon</taxon>
    </lineage>
</organism>
<evidence type="ECO:0008006" key="2">
    <source>
        <dbReference type="Google" id="ProtNLM"/>
    </source>
</evidence>
<proteinExistence type="predicted"/>
<accession>A0A1X7UVR5</accession>
<dbReference type="Gene3D" id="3.30.420.10">
    <property type="entry name" value="Ribonuclease H-like superfamily/Ribonuclease H"/>
    <property type="match status" value="1"/>
</dbReference>
<dbReference type="GO" id="GO:0003676">
    <property type="term" value="F:nucleic acid binding"/>
    <property type="evidence" value="ECO:0007669"/>
    <property type="project" value="InterPro"/>
</dbReference>
<evidence type="ECO:0000313" key="1">
    <source>
        <dbReference type="EnsemblMetazoa" id="Aqu2.1.31766_001"/>
    </source>
</evidence>
<dbReference type="EnsemblMetazoa" id="Aqu2.1.31766_001">
    <property type="protein sequence ID" value="Aqu2.1.31766_001"/>
    <property type="gene ID" value="Aqu2.1.31766"/>
</dbReference>
<reference evidence="1" key="1">
    <citation type="submission" date="2017-05" db="UniProtKB">
        <authorList>
            <consortium name="EnsemblMetazoa"/>
        </authorList>
    </citation>
    <scope>IDENTIFICATION</scope>
</reference>
<protein>
    <recommendedName>
        <fullName evidence="2">Integrase catalytic domain-containing protein</fullName>
    </recommendedName>
</protein>
<name>A0A1X7UVR5_AMPQE</name>
<dbReference type="AlphaFoldDB" id="A0A1X7UVR5"/>
<dbReference type="InterPro" id="IPR036397">
    <property type="entry name" value="RNaseH_sf"/>
</dbReference>
<sequence length="66" mass="7853">SLKRFISRRRLPLRMISDNGSTFKAAARVLQKIVTDDSVSEYLTGMKIEWSFSIEKALWWEKYLRE</sequence>